<dbReference type="EMBL" id="BRXS01000001">
    <property type="protein sequence ID" value="GLC23567.1"/>
    <property type="molecule type" value="Genomic_DNA"/>
</dbReference>
<comment type="caution">
    <text evidence="7">The sequence shown here is derived from an EMBL/GenBank/DDBJ whole genome shotgun (WGS) entry which is preliminary data.</text>
</comment>
<keyword evidence="8" id="KW-1185">Reference proteome</keyword>
<dbReference type="GO" id="GO:0019825">
    <property type="term" value="F:oxygen binding"/>
    <property type="evidence" value="ECO:0007669"/>
    <property type="project" value="InterPro"/>
</dbReference>
<dbReference type="RefSeq" id="WP_284348003.1">
    <property type="nucleotide sequence ID" value="NZ_BRXS01000001.1"/>
</dbReference>
<evidence type="ECO:0000313" key="7">
    <source>
        <dbReference type="EMBL" id="GLC23567.1"/>
    </source>
</evidence>
<keyword evidence="1" id="KW-0145">Chemotaxis</keyword>
<feature type="compositionally biased region" description="Basic and acidic residues" evidence="4">
    <location>
        <begin position="515"/>
        <end position="527"/>
    </location>
</feature>
<dbReference type="PRINTS" id="PR00260">
    <property type="entry name" value="CHEMTRNSDUCR"/>
</dbReference>
<dbReference type="Pfam" id="PF11563">
    <property type="entry name" value="Protoglobin"/>
    <property type="match status" value="1"/>
</dbReference>
<dbReference type="Pfam" id="PF00015">
    <property type="entry name" value="MCPsignal"/>
    <property type="match status" value="1"/>
</dbReference>
<dbReference type="PANTHER" id="PTHR43531:SF11">
    <property type="entry name" value="METHYL-ACCEPTING CHEMOTAXIS PROTEIN 3"/>
    <property type="match status" value="1"/>
</dbReference>
<evidence type="ECO:0000256" key="1">
    <source>
        <dbReference type="ARBA" id="ARBA00022500"/>
    </source>
</evidence>
<dbReference type="Gene3D" id="1.10.490.10">
    <property type="entry name" value="Globins"/>
    <property type="match status" value="1"/>
</dbReference>
<dbReference type="InterPro" id="IPR003660">
    <property type="entry name" value="HAMP_dom"/>
</dbReference>
<accession>A0AA37Q4D9</accession>
<dbReference type="InterPro" id="IPR044398">
    <property type="entry name" value="Globin-sensor_dom"/>
</dbReference>
<organism evidence="7 8">
    <name type="scientific">Roseisolibacter agri</name>
    <dbReference type="NCBI Taxonomy" id="2014610"/>
    <lineage>
        <taxon>Bacteria</taxon>
        <taxon>Pseudomonadati</taxon>
        <taxon>Gemmatimonadota</taxon>
        <taxon>Gemmatimonadia</taxon>
        <taxon>Gemmatimonadales</taxon>
        <taxon>Gemmatimonadaceae</taxon>
        <taxon>Roseisolibacter</taxon>
    </lineage>
</organism>
<dbReference type="GO" id="GO:0016020">
    <property type="term" value="C:membrane"/>
    <property type="evidence" value="ECO:0007669"/>
    <property type="project" value="InterPro"/>
</dbReference>
<dbReference type="SMART" id="SM00283">
    <property type="entry name" value="MA"/>
    <property type="match status" value="1"/>
</dbReference>
<dbReference type="InterPro" id="IPR051310">
    <property type="entry name" value="MCP_chemotaxis"/>
</dbReference>
<dbReference type="InterPro" id="IPR012292">
    <property type="entry name" value="Globin/Proto"/>
</dbReference>
<feature type="domain" description="HAMP" evidence="6">
    <location>
        <begin position="189"/>
        <end position="241"/>
    </location>
</feature>
<evidence type="ECO:0000259" key="6">
    <source>
        <dbReference type="PROSITE" id="PS50885"/>
    </source>
</evidence>
<dbReference type="PROSITE" id="PS50111">
    <property type="entry name" value="CHEMOTAXIS_TRANSDUC_2"/>
    <property type="match status" value="1"/>
</dbReference>
<dbReference type="InterPro" id="IPR004089">
    <property type="entry name" value="MCPsignal_dom"/>
</dbReference>
<keyword evidence="3" id="KW-0807">Transducer</keyword>
<dbReference type="CDD" id="cd01068">
    <property type="entry name" value="globin_sensor"/>
    <property type="match status" value="1"/>
</dbReference>
<feature type="domain" description="Methyl-accepting transducer" evidence="5">
    <location>
        <begin position="246"/>
        <end position="475"/>
    </location>
</feature>
<dbReference type="PROSITE" id="PS50885">
    <property type="entry name" value="HAMP"/>
    <property type="match status" value="1"/>
</dbReference>
<name>A0AA37Q4D9_9BACT</name>
<dbReference type="SUPFAM" id="SSF58104">
    <property type="entry name" value="Methyl-accepting chemotaxis protein (MCP) signaling domain"/>
    <property type="match status" value="1"/>
</dbReference>
<comment type="similarity">
    <text evidence="2">Belongs to the methyl-accepting chemotaxis (MCP) protein family.</text>
</comment>
<reference evidence="7" key="1">
    <citation type="submission" date="2022-08" db="EMBL/GenBank/DDBJ databases">
        <title>Draft genome sequencing of Roseisolibacter agri AW1220.</title>
        <authorList>
            <person name="Tobiishi Y."/>
            <person name="Tonouchi A."/>
        </authorList>
    </citation>
    <scope>NUCLEOTIDE SEQUENCE</scope>
    <source>
        <strain evidence="7">AW1220</strain>
    </source>
</reference>
<evidence type="ECO:0000256" key="3">
    <source>
        <dbReference type="PROSITE-ProRule" id="PRU00284"/>
    </source>
</evidence>
<sequence length="527" mass="54636">MLFRRLASRRPAPPAAHIPRGTIALTDPAVAEGVTFIGLTEEDVGVLAHWAPACARRTDAIAASILGRVASHPTPRALLAAHVPDAERTPLIARHVQSMLAGRLDDAYVQARHAAGAALDRLGLHPHWAIALYETLRRALGDAIAAEGANDPEQRRFGQALARLVQLDVGLVTGASADASRRRLEAAGAEQARFLGEVGTVLAALRARDLTPRVRGAYAGEHAQLQQLLNGALDDLSAALGEIEATSAQVAASADDIRGGAGALAADAGDQAASLATVSAHVQRLGETAGRNAAGAEQASALAAQARAATHEGAREMQRLATAMGEIRASADATRRIVKTIDEIAFQTNLLALNAAVEAARAGDAGRGFAVVAEEVRALALRSADAAKRTAELIADGLKHTTAGVTLTAQAVAQFEAVERRVGEVAAVTGAITEGSAEQRRDVSAVETSVGEVDDVTQRVAATADESATAAEALAAQAAAVQDTVRRFRRAPVDRRRAAPVAPAVPAPGTIPGPFREERRRSVFGEN</sequence>
<dbReference type="AlphaFoldDB" id="A0AA37Q4D9"/>
<evidence type="ECO:0000256" key="2">
    <source>
        <dbReference type="ARBA" id="ARBA00029447"/>
    </source>
</evidence>
<dbReference type="Gene3D" id="1.10.287.950">
    <property type="entry name" value="Methyl-accepting chemotaxis protein"/>
    <property type="match status" value="1"/>
</dbReference>
<dbReference type="PANTHER" id="PTHR43531">
    <property type="entry name" value="PROTEIN ICFG"/>
    <property type="match status" value="1"/>
</dbReference>
<dbReference type="InterPro" id="IPR004090">
    <property type="entry name" value="Chemotax_Me-accpt_rcpt"/>
</dbReference>
<protein>
    <submittedName>
        <fullName evidence="7">Methyl-accepting chemotaxis protein</fullName>
    </submittedName>
</protein>
<dbReference type="InterPro" id="IPR039379">
    <property type="entry name" value="Protoglobin_sensor_dom"/>
</dbReference>
<dbReference type="GO" id="GO:0004888">
    <property type="term" value="F:transmembrane signaling receptor activity"/>
    <property type="evidence" value="ECO:0007669"/>
    <property type="project" value="InterPro"/>
</dbReference>
<feature type="region of interest" description="Disordered" evidence="4">
    <location>
        <begin position="491"/>
        <end position="527"/>
    </location>
</feature>
<evidence type="ECO:0000259" key="5">
    <source>
        <dbReference type="PROSITE" id="PS50111"/>
    </source>
</evidence>
<dbReference type="InterPro" id="IPR009050">
    <property type="entry name" value="Globin-like_sf"/>
</dbReference>
<dbReference type="Proteomes" id="UP001161325">
    <property type="component" value="Unassembled WGS sequence"/>
</dbReference>
<evidence type="ECO:0000256" key="4">
    <source>
        <dbReference type="SAM" id="MobiDB-lite"/>
    </source>
</evidence>
<proteinExistence type="inferred from homology"/>
<evidence type="ECO:0000313" key="8">
    <source>
        <dbReference type="Proteomes" id="UP001161325"/>
    </source>
</evidence>
<dbReference type="GO" id="GO:0007165">
    <property type="term" value="P:signal transduction"/>
    <property type="evidence" value="ECO:0007669"/>
    <property type="project" value="UniProtKB-KW"/>
</dbReference>
<gene>
    <name evidence="7" type="ORF">rosag_00800</name>
</gene>
<dbReference type="SUPFAM" id="SSF46458">
    <property type="entry name" value="Globin-like"/>
    <property type="match status" value="1"/>
</dbReference>
<dbReference type="GO" id="GO:0020037">
    <property type="term" value="F:heme binding"/>
    <property type="evidence" value="ECO:0007669"/>
    <property type="project" value="InterPro"/>
</dbReference>
<dbReference type="GO" id="GO:0006935">
    <property type="term" value="P:chemotaxis"/>
    <property type="evidence" value="ECO:0007669"/>
    <property type="project" value="UniProtKB-KW"/>
</dbReference>